<protein>
    <recommendedName>
        <fullName evidence="7">Retrovirus-related Pol polyprotein from transposon TNT 1-94-like beta-barrel domain-containing protein</fullName>
    </recommendedName>
</protein>
<keyword evidence="5" id="KW-0472">Membrane</keyword>
<keyword evidence="2" id="KW-0812">Transmembrane</keyword>
<comment type="caution">
    <text evidence="8">The sequence shown here is derived from an EMBL/GenBank/DDBJ whole genome shotgun (WGS) entry which is preliminary data.</text>
</comment>
<evidence type="ECO:0000256" key="4">
    <source>
        <dbReference type="ARBA" id="ARBA00022989"/>
    </source>
</evidence>
<evidence type="ECO:0000256" key="5">
    <source>
        <dbReference type="ARBA" id="ARBA00023136"/>
    </source>
</evidence>
<dbReference type="Proteomes" id="UP000222542">
    <property type="component" value="Unassembled WGS sequence"/>
</dbReference>
<feature type="domain" description="Retrovirus-related Pol polyprotein from transposon TNT 1-94-like beta-barrel" evidence="7">
    <location>
        <begin position="27"/>
        <end position="71"/>
    </location>
</feature>
<evidence type="ECO:0000259" key="7">
    <source>
        <dbReference type="Pfam" id="PF22936"/>
    </source>
</evidence>
<evidence type="ECO:0000256" key="1">
    <source>
        <dbReference type="ARBA" id="ARBA00004479"/>
    </source>
</evidence>
<dbReference type="Pfam" id="PF13855">
    <property type="entry name" value="LRR_8"/>
    <property type="match status" value="2"/>
</dbReference>
<dbReference type="InterPro" id="IPR046956">
    <property type="entry name" value="RLP23-like"/>
</dbReference>
<keyword evidence="3" id="KW-0732">Signal</keyword>
<keyword evidence="6" id="KW-0325">Glycoprotein</keyword>
<dbReference type="STRING" id="4072.A0A2G3A5L8"/>
<reference evidence="8 9" key="2">
    <citation type="journal article" date="2017" name="Genome Biol.">
        <title>New reference genome sequences of hot pepper reveal the massive evolution of plant disease-resistance genes by retroduplication.</title>
        <authorList>
            <person name="Kim S."/>
            <person name="Park J."/>
            <person name="Yeom S.I."/>
            <person name="Kim Y.M."/>
            <person name="Seo E."/>
            <person name="Kim K.T."/>
            <person name="Kim M.S."/>
            <person name="Lee J.M."/>
            <person name="Cheong K."/>
            <person name="Shin H.S."/>
            <person name="Kim S.B."/>
            <person name="Han K."/>
            <person name="Lee J."/>
            <person name="Park M."/>
            <person name="Lee H.A."/>
            <person name="Lee H.Y."/>
            <person name="Lee Y."/>
            <person name="Oh S."/>
            <person name="Lee J.H."/>
            <person name="Choi E."/>
            <person name="Choi E."/>
            <person name="Lee S.E."/>
            <person name="Jeon J."/>
            <person name="Kim H."/>
            <person name="Choi G."/>
            <person name="Song H."/>
            <person name="Lee J."/>
            <person name="Lee S.C."/>
            <person name="Kwon J.K."/>
            <person name="Lee H.Y."/>
            <person name="Koo N."/>
            <person name="Hong Y."/>
            <person name="Kim R.W."/>
            <person name="Kang W.H."/>
            <person name="Huh J.H."/>
            <person name="Kang B.C."/>
            <person name="Yang T.J."/>
            <person name="Lee Y.H."/>
            <person name="Bennetzen J.L."/>
            <person name="Choi D."/>
        </authorList>
    </citation>
    <scope>NUCLEOTIDE SEQUENCE [LARGE SCALE GENOMIC DNA]</scope>
    <source>
        <strain evidence="9">cv. CM334</strain>
    </source>
</reference>
<accession>A0A2G3A5L8</accession>
<evidence type="ECO:0000256" key="3">
    <source>
        <dbReference type="ARBA" id="ARBA00022729"/>
    </source>
</evidence>
<dbReference type="SUPFAM" id="SSF52058">
    <property type="entry name" value="L domain-like"/>
    <property type="match status" value="2"/>
</dbReference>
<evidence type="ECO:0000313" key="9">
    <source>
        <dbReference type="Proteomes" id="UP000222542"/>
    </source>
</evidence>
<evidence type="ECO:0000256" key="2">
    <source>
        <dbReference type="ARBA" id="ARBA00022692"/>
    </source>
</evidence>
<dbReference type="PANTHER" id="PTHR48061">
    <property type="entry name" value="LEUCINE-RICH REPEAT RECEPTOR PROTEIN KINASE EMS1-LIKE-RELATED"/>
    <property type="match status" value="1"/>
</dbReference>
<proteinExistence type="predicted"/>
<reference evidence="8 9" key="1">
    <citation type="journal article" date="2014" name="Nat. Genet.">
        <title>Genome sequence of the hot pepper provides insights into the evolution of pungency in Capsicum species.</title>
        <authorList>
            <person name="Kim S."/>
            <person name="Park M."/>
            <person name="Yeom S.I."/>
            <person name="Kim Y.M."/>
            <person name="Lee J.M."/>
            <person name="Lee H.A."/>
            <person name="Seo E."/>
            <person name="Choi J."/>
            <person name="Cheong K."/>
            <person name="Kim K.T."/>
            <person name="Jung K."/>
            <person name="Lee G.W."/>
            <person name="Oh S.K."/>
            <person name="Bae C."/>
            <person name="Kim S.B."/>
            <person name="Lee H.Y."/>
            <person name="Kim S.Y."/>
            <person name="Kim M.S."/>
            <person name="Kang B.C."/>
            <person name="Jo Y.D."/>
            <person name="Yang H.B."/>
            <person name="Jeong H.J."/>
            <person name="Kang W.H."/>
            <person name="Kwon J.K."/>
            <person name="Shin C."/>
            <person name="Lim J.Y."/>
            <person name="Park J.H."/>
            <person name="Huh J.H."/>
            <person name="Kim J.S."/>
            <person name="Kim B.D."/>
            <person name="Cohen O."/>
            <person name="Paran I."/>
            <person name="Suh M.C."/>
            <person name="Lee S.B."/>
            <person name="Kim Y.K."/>
            <person name="Shin Y."/>
            <person name="Noh S.J."/>
            <person name="Park J."/>
            <person name="Seo Y.S."/>
            <person name="Kwon S.Y."/>
            <person name="Kim H.A."/>
            <person name="Park J.M."/>
            <person name="Kim H.J."/>
            <person name="Choi S.B."/>
            <person name="Bosland P.W."/>
            <person name="Reeves G."/>
            <person name="Jo S.H."/>
            <person name="Lee B.W."/>
            <person name="Cho H.T."/>
            <person name="Choi H.S."/>
            <person name="Lee M.S."/>
            <person name="Yu Y."/>
            <person name="Do Choi Y."/>
            <person name="Park B.S."/>
            <person name="van Deynze A."/>
            <person name="Ashrafi H."/>
            <person name="Hill T."/>
            <person name="Kim W.T."/>
            <person name="Pai H.S."/>
            <person name="Ahn H.K."/>
            <person name="Yeam I."/>
            <person name="Giovannoni J.J."/>
            <person name="Rose J.K."/>
            <person name="Sorensen I."/>
            <person name="Lee S.J."/>
            <person name="Kim R.W."/>
            <person name="Choi I.Y."/>
            <person name="Choi B.S."/>
            <person name="Lim J.S."/>
            <person name="Lee Y.H."/>
            <person name="Choi D."/>
        </authorList>
    </citation>
    <scope>NUCLEOTIDE SEQUENCE [LARGE SCALE GENOMIC DNA]</scope>
    <source>
        <strain evidence="9">cv. CM334</strain>
    </source>
</reference>
<dbReference type="InterPro" id="IPR032675">
    <property type="entry name" value="LRR_dom_sf"/>
</dbReference>
<dbReference type="AlphaFoldDB" id="A0A2G3A5L8"/>
<name>A0A2G3A5L8_CAPAN</name>
<dbReference type="InterPro" id="IPR001611">
    <property type="entry name" value="Leu-rich_rpt"/>
</dbReference>
<keyword evidence="9" id="KW-1185">Reference proteome</keyword>
<dbReference type="Pfam" id="PF00560">
    <property type="entry name" value="LRR_1"/>
    <property type="match status" value="2"/>
</dbReference>
<dbReference type="InterPro" id="IPR054722">
    <property type="entry name" value="PolX-like_BBD"/>
</dbReference>
<organism evidence="8 9">
    <name type="scientific">Capsicum annuum</name>
    <name type="common">Capsicum pepper</name>
    <dbReference type="NCBI Taxonomy" id="4072"/>
    <lineage>
        <taxon>Eukaryota</taxon>
        <taxon>Viridiplantae</taxon>
        <taxon>Streptophyta</taxon>
        <taxon>Embryophyta</taxon>
        <taxon>Tracheophyta</taxon>
        <taxon>Spermatophyta</taxon>
        <taxon>Magnoliopsida</taxon>
        <taxon>eudicotyledons</taxon>
        <taxon>Gunneridae</taxon>
        <taxon>Pentapetalae</taxon>
        <taxon>asterids</taxon>
        <taxon>lamiids</taxon>
        <taxon>Solanales</taxon>
        <taxon>Solanaceae</taxon>
        <taxon>Solanoideae</taxon>
        <taxon>Capsiceae</taxon>
        <taxon>Capsicum</taxon>
    </lineage>
</organism>
<comment type="subcellular location">
    <subcellularLocation>
        <location evidence="1">Membrane</location>
        <topology evidence="1">Single-pass type I membrane protein</topology>
    </subcellularLocation>
</comment>
<dbReference type="Gramene" id="PHT89508">
    <property type="protein sequence ID" value="PHT89508"/>
    <property type="gene ID" value="T459_04621"/>
</dbReference>
<dbReference type="PANTHER" id="PTHR48061:SF12">
    <property type="entry name" value="DISEASE RESISTANCE LIKE PROTEIN"/>
    <property type="match status" value="1"/>
</dbReference>
<keyword evidence="4" id="KW-1133">Transmembrane helix</keyword>
<dbReference type="Pfam" id="PF22936">
    <property type="entry name" value="Pol_BBD"/>
    <property type="match status" value="1"/>
</dbReference>
<gene>
    <name evidence="8" type="ORF">T459_04621</name>
</gene>
<evidence type="ECO:0000313" key="8">
    <source>
        <dbReference type="EMBL" id="PHT89508.1"/>
    </source>
</evidence>
<evidence type="ECO:0000256" key="6">
    <source>
        <dbReference type="ARBA" id="ARBA00023180"/>
    </source>
</evidence>
<dbReference type="EMBL" id="AYRZ02000002">
    <property type="protein sequence ID" value="PHT89508.1"/>
    <property type="molecule type" value="Genomic_DNA"/>
</dbReference>
<dbReference type="Gene3D" id="3.80.10.10">
    <property type="entry name" value="Ribonuclease Inhibitor"/>
    <property type="match status" value="2"/>
</dbReference>
<sequence length="401" mass="45375">MAESKKEMDDLCAMLSECHLLGNPREWWMDFDATHHVCANKELFARFTPSQGEEKIYMEKSAIAKVEGTGKGPIPNSLWNLTCIESLDLRDNHLEGPRVPTFTSGLKNLSYLVLSSNSLNGLIPSWAFSLPSLRVLDLSNVDFSLFSNLKQLWYLDLSYNRISLTNENKVKSTLPESIMFLLLPACEVNGLDFLRSAKNLYFFDLSNNRIQGKIPNWAWSNWMLSVVGFNLSHNMSTSIDGIPASLVSIYLPSNSLQWSVPNISVSLEYYFILNNNLSGEIPSSVCNLTSLKFLDLARNNLMGAIQGCLGNMSDQLEVMDMQHNSLSGNLQTTFSFRSQLKSFNLYDNKVEGNIPRSLDNCNELEVLDLGSNRLNDTFPIWLVIHKQSTKSENKLRYEYES</sequence>
<dbReference type="GO" id="GO:0005886">
    <property type="term" value="C:plasma membrane"/>
    <property type="evidence" value="ECO:0000318"/>
    <property type="project" value="GO_Central"/>
</dbReference>